<evidence type="ECO:0008006" key="3">
    <source>
        <dbReference type="Google" id="ProtNLM"/>
    </source>
</evidence>
<evidence type="ECO:0000313" key="2">
    <source>
        <dbReference type="Proteomes" id="UP000799537"/>
    </source>
</evidence>
<accession>A0A6A6CMP9</accession>
<proteinExistence type="predicted"/>
<keyword evidence="2" id="KW-1185">Reference proteome</keyword>
<dbReference type="AlphaFoldDB" id="A0A6A6CMP9"/>
<sequence length="168" mass="19347">MAAIGKAFGTTELLESILNHLPISDLWKAQHINKGTRAIIRGSHRLASRLFAALLPAGDIPPLGSSYAFFNDAFFDIRLTSQHQSHFWRRKLNVSRRNTSKPEGKISRIISKCYNTAIFLRHNRFGGTIFFLVQDKSTVTDEHWRSRWDYAMYATPRKCDEVEVCYLE</sequence>
<organism evidence="1 2">
    <name type="scientific">Zasmidium cellare ATCC 36951</name>
    <dbReference type="NCBI Taxonomy" id="1080233"/>
    <lineage>
        <taxon>Eukaryota</taxon>
        <taxon>Fungi</taxon>
        <taxon>Dikarya</taxon>
        <taxon>Ascomycota</taxon>
        <taxon>Pezizomycotina</taxon>
        <taxon>Dothideomycetes</taxon>
        <taxon>Dothideomycetidae</taxon>
        <taxon>Mycosphaerellales</taxon>
        <taxon>Mycosphaerellaceae</taxon>
        <taxon>Zasmidium</taxon>
    </lineage>
</organism>
<reference evidence="1" key="1">
    <citation type="journal article" date="2020" name="Stud. Mycol.">
        <title>101 Dothideomycetes genomes: a test case for predicting lifestyles and emergence of pathogens.</title>
        <authorList>
            <person name="Haridas S."/>
            <person name="Albert R."/>
            <person name="Binder M."/>
            <person name="Bloem J."/>
            <person name="Labutti K."/>
            <person name="Salamov A."/>
            <person name="Andreopoulos B."/>
            <person name="Baker S."/>
            <person name="Barry K."/>
            <person name="Bills G."/>
            <person name="Bluhm B."/>
            <person name="Cannon C."/>
            <person name="Castanera R."/>
            <person name="Culley D."/>
            <person name="Daum C."/>
            <person name="Ezra D."/>
            <person name="Gonzalez J."/>
            <person name="Henrissat B."/>
            <person name="Kuo A."/>
            <person name="Liang C."/>
            <person name="Lipzen A."/>
            <person name="Lutzoni F."/>
            <person name="Magnuson J."/>
            <person name="Mondo S."/>
            <person name="Nolan M."/>
            <person name="Ohm R."/>
            <person name="Pangilinan J."/>
            <person name="Park H.-J."/>
            <person name="Ramirez L."/>
            <person name="Alfaro M."/>
            <person name="Sun H."/>
            <person name="Tritt A."/>
            <person name="Yoshinaga Y."/>
            <person name="Zwiers L.-H."/>
            <person name="Turgeon B."/>
            <person name="Goodwin S."/>
            <person name="Spatafora J."/>
            <person name="Crous P."/>
            <person name="Grigoriev I."/>
        </authorList>
    </citation>
    <scope>NUCLEOTIDE SEQUENCE</scope>
    <source>
        <strain evidence="1">ATCC 36951</strain>
    </source>
</reference>
<protein>
    <recommendedName>
        <fullName evidence="3">F-box domain-containing protein</fullName>
    </recommendedName>
</protein>
<dbReference type="GeneID" id="54559521"/>
<dbReference type="Proteomes" id="UP000799537">
    <property type="component" value="Unassembled WGS sequence"/>
</dbReference>
<name>A0A6A6CMP9_ZASCE</name>
<dbReference type="EMBL" id="ML993593">
    <property type="protein sequence ID" value="KAF2167430.1"/>
    <property type="molecule type" value="Genomic_DNA"/>
</dbReference>
<evidence type="ECO:0000313" key="1">
    <source>
        <dbReference type="EMBL" id="KAF2167430.1"/>
    </source>
</evidence>
<dbReference type="RefSeq" id="XP_033668319.1">
    <property type="nucleotide sequence ID" value="XM_033806249.1"/>
</dbReference>
<gene>
    <name evidence="1" type="ORF">M409DRAFT_22239</name>
</gene>
<dbReference type="OrthoDB" id="3635859at2759"/>